<name>A0A099T4L7_METMT</name>
<evidence type="ECO:0000256" key="1">
    <source>
        <dbReference type="ARBA" id="ARBA00023002"/>
    </source>
</evidence>
<sequence length="242" mass="26544">MKIAILGGTGNIGKGFALRWGPKHDVVIGSRSAEKAMDVAAEYTQVLRDRGIDATVEGTDNKSAAEGADIILFAIRYEQVPSVIELITPVLKDQIVVSVVVPMEKDRCYIRQDDHSNSPVTINAKDSEYNADYFCYTTPAAGSAAEEMVRLLPQSIELVSAFHNVPAKKLADLDLELDYDIAVCGNCMHSKKIVFDLVREIPNMRPLDIGPIETSGMVESLTPLVINIAIRNKMHDVGIRFV</sequence>
<dbReference type="GO" id="GO:0052851">
    <property type="term" value="F:ferric-chelate reductase (NADPH) activity"/>
    <property type="evidence" value="ECO:0007669"/>
    <property type="project" value="TreeGrafter"/>
</dbReference>
<gene>
    <name evidence="3" type="ORF">LI82_03575</name>
</gene>
<accession>A0A099T4L7</accession>
<dbReference type="InterPro" id="IPR036291">
    <property type="entry name" value="NAD(P)-bd_dom_sf"/>
</dbReference>
<dbReference type="GO" id="GO:0015677">
    <property type="term" value="P:copper ion import"/>
    <property type="evidence" value="ECO:0007669"/>
    <property type="project" value="TreeGrafter"/>
</dbReference>
<dbReference type="GO" id="GO:0008823">
    <property type="term" value="F:cupric reductase (NADH) activity"/>
    <property type="evidence" value="ECO:0007669"/>
    <property type="project" value="TreeGrafter"/>
</dbReference>
<dbReference type="PANTHER" id="PTHR14239:SF0">
    <property type="entry name" value="F420-DEPENDENT NADP REDUCTASE"/>
    <property type="match status" value="1"/>
</dbReference>
<dbReference type="SUPFAM" id="SSF51735">
    <property type="entry name" value="NAD(P)-binding Rossmann-fold domains"/>
    <property type="match status" value="1"/>
</dbReference>
<dbReference type="EMBL" id="JRHO01000009">
    <property type="protein sequence ID" value="KGK99121.1"/>
    <property type="molecule type" value="Genomic_DNA"/>
</dbReference>
<dbReference type="InterPro" id="IPR051267">
    <property type="entry name" value="STEAP_metalloreductase"/>
</dbReference>
<dbReference type="RefSeq" id="WP_048193538.1">
    <property type="nucleotide sequence ID" value="NZ_CAAGSM010000002.1"/>
</dbReference>
<evidence type="ECO:0000313" key="4">
    <source>
        <dbReference type="Proteomes" id="UP000029859"/>
    </source>
</evidence>
<dbReference type="Proteomes" id="UP000029859">
    <property type="component" value="Unassembled WGS sequence"/>
</dbReference>
<keyword evidence="1" id="KW-0560">Oxidoreductase</keyword>
<dbReference type="Pfam" id="PF03807">
    <property type="entry name" value="F420_oxidored"/>
    <property type="match status" value="1"/>
</dbReference>
<reference evidence="3 4" key="1">
    <citation type="submission" date="2014-09" db="EMBL/GenBank/DDBJ databases">
        <title>Draft genome sequence of an obligately methylotrophic methanogen, Methanococcoides methylutens, isolated from marine sediment.</title>
        <authorList>
            <person name="Guan Y."/>
            <person name="Ngugi D.K."/>
            <person name="Blom J."/>
            <person name="Ali S."/>
            <person name="Ferry J.G."/>
            <person name="Stingl U."/>
        </authorList>
    </citation>
    <scope>NUCLEOTIDE SEQUENCE [LARGE SCALE GENOMIC DNA]</scope>
    <source>
        <strain evidence="3 4">DSM 2657</strain>
    </source>
</reference>
<feature type="domain" description="Pyrroline-5-carboxylate reductase catalytic N-terminal" evidence="2">
    <location>
        <begin position="2"/>
        <end position="102"/>
    </location>
</feature>
<organism evidence="3 4">
    <name type="scientific">Methanococcoides methylutens</name>
    <dbReference type="NCBI Taxonomy" id="2226"/>
    <lineage>
        <taxon>Archaea</taxon>
        <taxon>Methanobacteriati</taxon>
        <taxon>Methanobacteriota</taxon>
        <taxon>Stenosarchaea group</taxon>
        <taxon>Methanomicrobia</taxon>
        <taxon>Methanosarcinales</taxon>
        <taxon>Methanosarcinaceae</taxon>
        <taxon>Methanococcoides</taxon>
    </lineage>
</organism>
<keyword evidence="4" id="KW-1185">Reference proteome</keyword>
<dbReference type="GO" id="GO:0005886">
    <property type="term" value="C:plasma membrane"/>
    <property type="evidence" value="ECO:0007669"/>
    <property type="project" value="TreeGrafter"/>
</dbReference>
<evidence type="ECO:0000259" key="2">
    <source>
        <dbReference type="Pfam" id="PF03807"/>
    </source>
</evidence>
<dbReference type="InterPro" id="IPR028939">
    <property type="entry name" value="P5C_Rdtase_cat_N"/>
</dbReference>
<proteinExistence type="predicted"/>
<dbReference type="Gene3D" id="3.40.50.720">
    <property type="entry name" value="NAD(P)-binding Rossmann-like Domain"/>
    <property type="match status" value="1"/>
</dbReference>
<dbReference type="PANTHER" id="PTHR14239">
    <property type="entry name" value="DUDULIN-RELATED"/>
    <property type="match status" value="1"/>
</dbReference>
<evidence type="ECO:0000313" key="3">
    <source>
        <dbReference type="EMBL" id="KGK99121.1"/>
    </source>
</evidence>
<protein>
    <submittedName>
        <fullName evidence="3">Coenzyme F420:NADP oxidoreductase</fullName>
    </submittedName>
</protein>
<dbReference type="OrthoDB" id="8635at2157"/>
<dbReference type="AlphaFoldDB" id="A0A099T4L7"/>
<comment type="caution">
    <text evidence="3">The sequence shown here is derived from an EMBL/GenBank/DDBJ whole genome shotgun (WGS) entry which is preliminary data.</text>
</comment>